<dbReference type="HAMAP" id="MF_01629">
    <property type="entry name" value="PdxH"/>
    <property type="match status" value="1"/>
</dbReference>
<dbReference type="PIRSF" id="PIRSF000190">
    <property type="entry name" value="Pyd_amn-ph_oxd"/>
    <property type="match status" value="1"/>
</dbReference>
<dbReference type="SUPFAM" id="SSF50475">
    <property type="entry name" value="FMN-binding split barrel"/>
    <property type="match status" value="1"/>
</dbReference>
<keyword evidence="3" id="KW-0288">FMN</keyword>
<gene>
    <name evidence="7" type="ORF">UFOPK3516_00494</name>
</gene>
<dbReference type="Pfam" id="PF10590">
    <property type="entry name" value="PNP_phzG_C"/>
    <property type="match status" value="1"/>
</dbReference>
<organism evidence="7">
    <name type="scientific">freshwater metagenome</name>
    <dbReference type="NCBI Taxonomy" id="449393"/>
    <lineage>
        <taxon>unclassified sequences</taxon>
        <taxon>metagenomes</taxon>
        <taxon>ecological metagenomes</taxon>
    </lineage>
</organism>
<dbReference type="InterPro" id="IPR019576">
    <property type="entry name" value="Pyridoxamine_oxidase_dimer_C"/>
</dbReference>
<dbReference type="InterPro" id="IPR000659">
    <property type="entry name" value="Pyridox_Oxase"/>
</dbReference>
<dbReference type="InterPro" id="IPR011576">
    <property type="entry name" value="Pyridox_Oxase_N"/>
</dbReference>
<keyword evidence="4" id="KW-0560">Oxidoreductase</keyword>
<dbReference type="NCBIfam" id="TIGR00558">
    <property type="entry name" value="pdxH"/>
    <property type="match status" value="1"/>
</dbReference>
<comment type="cofactor">
    <cofactor evidence="1">
        <name>FMN</name>
        <dbReference type="ChEBI" id="CHEBI:58210"/>
    </cofactor>
</comment>
<evidence type="ECO:0000259" key="5">
    <source>
        <dbReference type="Pfam" id="PF01243"/>
    </source>
</evidence>
<proteinExistence type="inferred from homology"/>
<evidence type="ECO:0000256" key="4">
    <source>
        <dbReference type="ARBA" id="ARBA00023002"/>
    </source>
</evidence>
<accession>A0A6J7FGG2</accession>
<dbReference type="NCBIfam" id="NF004231">
    <property type="entry name" value="PRK05679.1"/>
    <property type="match status" value="1"/>
</dbReference>
<dbReference type="GO" id="GO:0008615">
    <property type="term" value="P:pyridoxine biosynthetic process"/>
    <property type="evidence" value="ECO:0007669"/>
    <property type="project" value="InterPro"/>
</dbReference>
<feature type="domain" description="Pyridoxamine 5'-phosphate oxidase N-terminal" evidence="5">
    <location>
        <begin position="38"/>
        <end position="151"/>
    </location>
</feature>
<evidence type="ECO:0000256" key="3">
    <source>
        <dbReference type="ARBA" id="ARBA00022643"/>
    </source>
</evidence>
<dbReference type="Gene3D" id="2.30.110.10">
    <property type="entry name" value="Electron Transport, Fmn-binding Protein, Chain A"/>
    <property type="match status" value="1"/>
</dbReference>
<name>A0A6J7FGG2_9ZZZZ</name>
<feature type="domain" description="Pyridoxine 5'-phosphate oxidase dimerisation C-terminal" evidence="6">
    <location>
        <begin position="172"/>
        <end position="217"/>
    </location>
</feature>
<evidence type="ECO:0000256" key="2">
    <source>
        <dbReference type="ARBA" id="ARBA00022630"/>
    </source>
</evidence>
<dbReference type="GO" id="GO:0010181">
    <property type="term" value="F:FMN binding"/>
    <property type="evidence" value="ECO:0007669"/>
    <property type="project" value="InterPro"/>
</dbReference>
<reference evidence="7" key="1">
    <citation type="submission" date="2020-05" db="EMBL/GenBank/DDBJ databases">
        <authorList>
            <person name="Chiriac C."/>
            <person name="Salcher M."/>
            <person name="Ghai R."/>
            <person name="Kavagutti S V."/>
        </authorList>
    </citation>
    <scope>NUCLEOTIDE SEQUENCE</scope>
</reference>
<dbReference type="GO" id="GO:0004733">
    <property type="term" value="F:pyridoxamine phosphate oxidase activity"/>
    <property type="evidence" value="ECO:0007669"/>
    <property type="project" value="InterPro"/>
</dbReference>
<dbReference type="PANTHER" id="PTHR10851">
    <property type="entry name" value="PYRIDOXINE-5-PHOSPHATE OXIDASE"/>
    <property type="match status" value="1"/>
</dbReference>
<dbReference type="EMBL" id="CAFBMB010000024">
    <property type="protein sequence ID" value="CAB4892575.1"/>
    <property type="molecule type" value="Genomic_DNA"/>
</dbReference>
<protein>
    <submittedName>
        <fullName evidence="7">Unannotated protein</fullName>
    </submittedName>
</protein>
<sequence length="217" mass="24101">MDSLTRHTDYGNEGLSEVEAGPDPLDLLARWLSDAESAEIFEPNAMVISTVDADGSPSSRTVLLKGLDATGLRFVTNYLSRKGRALAEHNRVSLVFPWYGLKRQVIVSGVAVPTDAETSTSFFDRRPHGARLAAIASDQSEPIASRDILDERMAGLEQQYPEGSPIPRPEKWGAYHVTPDRFEFWAGRSKRFHDRIVFTRTSGAEEPATWSVSRLQP</sequence>
<evidence type="ECO:0000256" key="1">
    <source>
        <dbReference type="ARBA" id="ARBA00001917"/>
    </source>
</evidence>
<evidence type="ECO:0000313" key="7">
    <source>
        <dbReference type="EMBL" id="CAB4892575.1"/>
    </source>
</evidence>
<keyword evidence="2" id="KW-0285">Flavoprotein</keyword>
<evidence type="ECO:0000259" key="6">
    <source>
        <dbReference type="Pfam" id="PF10590"/>
    </source>
</evidence>
<dbReference type="AlphaFoldDB" id="A0A6J7FGG2"/>
<dbReference type="InterPro" id="IPR012349">
    <property type="entry name" value="Split_barrel_FMN-bd"/>
</dbReference>
<dbReference type="PANTHER" id="PTHR10851:SF0">
    <property type="entry name" value="PYRIDOXINE-5'-PHOSPHATE OXIDASE"/>
    <property type="match status" value="1"/>
</dbReference>
<dbReference type="Pfam" id="PF01243">
    <property type="entry name" value="PNPOx_N"/>
    <property type="match status" value="1"/>
</dbReference>